<dbReference type="InterPro" id="IPR020904">
    <property type="entry name" value="Sc_DH/Rdtase_CS"/>
</dbReference>
<evidence type="ECO:0000313" key="4">
    <source>
        <dbReference type="Proteomes" id="UP001549749"/>
    </source>
</evidence>
<comment type="similarity">
    <text evidence="1">Belongs to the short-chain dehydrogenases/reductases (SDR) family.</text>
</comment>
<dbReference type="PRINTS" id="PR00080">
    <property type="entry name" value="SDRFAMILY"/>
</dbReference>
<proteinExistence type="inferred from homology"/>
<dbReference type="GO" id="GO:0016491">
    <property type="term" value="F:oxidoreductase activity"/>
    <property type="evidence" value="ECO:0007669"/>
    <property type="project" value="UniProtKB-KW"/>
</dbReference>
<dbReference type="EC" id="1.1.1.-" evidence="3"/>
<organism evidence="3 4">
    <name type="scientific">Chitinophaga defluvii</name>
    <dbReference type="NCBI Taxonomy" id="3163343"/>
    <lineage>
        <taxon>Bacteria</taxon>
        <taxon>Pseudomonadati</taxon>
        <taxon>Bacteroidota</taxon>
        <taxon>Chitinophagia</taxon>
        <taxon>Chitinophagales</taxon>
        <taxon>Chitinophagaceae</taxon>
        <taxon>Chitinophaga</taxon>
    </lineage>
</organism>
<keyword evidence="4" id="KW-1185">Reference proteome</keyword>
<accession>A0ABV2T403</accession>
<name>A0ABV2T403_9BACT</name>
<protein>
    <submittedName>
        <fullName evidence="3">3-oxoacyl-ACP reductase family protein</fullName>
        <ecNumber evidence="3">1.1.1.-</ecNumber>
    </submittedName>
</protein>
<dbReference type="PANTHER" id="PTHR43639:SF1">
    <property type="entry name" value="SHORT-CHAIN DEHYDROGENASE_REDUCTASE FAMILY PROTEIN"/>
    <property type="match status" value="1"/>
</dbReference>
<dbReference type="RefSeq" id="WP_354660387.1">
    <property type="nucleotide sequence ID" value="NZ_JBEXAC010000001.1"/>
</dbReference>
<dbReference type="EMBL" id="JBEXAC010000001">
    <property type="protein sequence ID" value="MET6997752.1"/>
    <property type="molecule type" value="Genomic_DNA"/>
</dbReference>
<dbReference type="InterPro" id="IPR036291">
    <property type="entry name" value="NAD(P)-bd_dom_sf"/>
</dbReference>
<evidence type="ECO:0000256" key="2">
    <source>
        <dbReference type="ARBA" id="ARBA00023002"/>
    </source>
</evidence>
<dbReference type="Proteomes" id="UP001549749">
    <property type="component" value="Unassembled WGS sequence"/>
</dbReference>
<dbReference type="PROSITE" id="PS00061">
    <property type="entry name" value="ADH_SHORT"/>
    <property type="match status" value="1"/>
</dbReference>
<comment type="caution">
    <text evidence="3">The sequence shown here is derived from an EMBL/GenBank/DDBJ whole genome shotgun (WGS) entry which is preliminary data.</text>
</comment>
<gene>
    <name evidence="3" type="ORF">ABR189_10250</name>
</gene>
<dbReference type="SUPFAM" id="SSF51735">
    <property type="entry name" value="NAD(P)-binding Rossmann-fold domains"/>
    <property type="match status" value="1"/>
</dbReference>
<reference evidence="3 4" key="1">
    <citation type="submission" date="2024-06" db="EMBL/GenBank/DDBJ databases">
        <title>Chitinophaga defluvii sp. nov., isolated from municipal sewage.</title>
        <authorList>
            <person name="Zhang L."/>
        </authorList>
    </citation>
    <scope>NUCLEOTIDE SEQUENCE [LARGE SCALE GENOMIC DNA]</scope>
    <source>
        <strain evidence="3 4">H8</strain>
    </source>
</reference>
<sequence length="246" mass="25330">MKRLENKVALVTGGSRGMGAAIAKRLAAEGATVVITYHRSPEKAQAVITAIEKSGQKGLAIAADSADPAAVMAAVNTTVGNYGRIDILVNNAGIYIGKPVSEYTLADYNSTMDVNVKAVFFASTTAAAHMPRGGRIISIGSNMAERAGGTQTVLYTMSKTALTGLTKGLAHDLGPKGITINLVQPGHTDTDMNPADGVIADMVRDTIPTGGYGTVEDIASLVAYLASEESRYINGASLTIDGGVNA</sequence>
<dbReference type="Pfam" id="PF13561">
    <property type="entry name" value="adh_short_C2"/>
    <property type="match status" value="1"/>
</dbReference>
<keyword evidence="2 3" id="KW-0560">Oxidoreductase</keyword>
<dbReference type="InterPro" id="IPR002347">
    <property type="entry name" value="SDR_fam"/>
</dbReference>
<dbReference type="PANTHER" id="PTHR43639">
    <property type="entry name" value="OXIDOREDUCTASE, SHORT-CHAIN DEHYDROGENASE/REDUCTASE FAMILY (AFU_ORTHOLOGUE AFUA_5G02870)"/>
    <property type="match status" value="1"/>
</dbReference>
<evidence type="ECO:0000313" key="3">
    <source>
        <dbReference type="EMBL" id="MET6997752.1"/>
    </source>
</evidence>
<dbReference type="Gene3D" id="3.40.50.720">
    <property type="entry name" value="NAD(P)-binding Rossmann-like Domain"/>
    <property type="match status" value="1"/>
</dbReference>
<dbReference type="CDD" id="cd05233">
    <property type="entry name" value="SDR_c"/>
    <property type="match status" value="1"/>
</dbReference>
<evidence type="ECO:0000256" key="1">
    <source>
        <dbReference type="ARBA" id="ARBA00006484"/>
    </source>
</evidence>
<dbReference type="PRINTS" id="PR00081">
    <property type="entry name" value="GDHRDH"/>
</dbReference>